<evidence type="ECO:0000313" key="1">
    <source>
        <dbReference type="EMBL" id="QTD49888.1"/>
    </source>
</evidence>
<keyword evidence="2" id="KW-1185">Reference proteome</keyword>
<accession>A0A8A4TLX9</accession>
<evidence type="ECO:0000313" key="2">
    <source>
        <dbReference type="Proteomes" id="UP000663929"/>
    </source>
</evidence>
<sequence>MTLILFTILCGWPFDSWPLKAPEADQPTFFIEQIEIQSRGRVPEGVILAESLLREGQAYTESQLKSAGQRINRLPFVLESRFQLERGSKRGTYRLVIHLQETRSLFLQARTEFRHFQGEAPDQTYDITTLGGRWFFGAHNLLYATVSPDWRWSDASRSRQESYALGYSHYNLFRRHVFFDFQLLYFDDHAVEVLNFNLFSGFRISPVLTVSAPLKGNHFLKVRASLTDSDQDASDTLFQTVESQQRSFPNGDQETLSLAWHYDTTDDNFAPTQGESFFLDVRRNRIESFSFKLETTDFFQERELLWTSDERIEYKVWSRYQKQIPWRQRHVLRWAGEFRWSRSEYDRLLRTQLFEENRLVDEIEESESANEVLSGLTAEFGYSYDLWGNQRTRKYGDLRFDALFSAESVHSDFDVGETSYRSYRLDTQVQFRNSWGVFGLGVYYTWDD</sequence>
<dbReference type="Gene3D" id="3.10.20.310">
    <property type="entry name" value="membrane protein fhac"/>
    <property type="match status" value="1"/>
</dbReference>
<organism evidence="1 2">
    <name type="scientific">Sulfidibacter corallicola</name>
    <dbReference type="NCBI Taxonomy" id="2818388"/>
    <lineage>
        <taxon>Bacteria</taxon>
        <taxon>Pseudomonadati</taxon>
        <taxon>Acidobacteriota</taxon>
        <taxon>Holophagae</taxon>
        <taxon>Acanthopleuribacterales</taxon>
        <taxon>Acanthopleuribacteraceae</taxon>
        <taxon>Sulfidibacter</taxon>
    </lineage>
</organism>
<name>A0A8A4TLX9_SULCO</name>
<proteinExistence type="predicted"/>
<gene>
    <name evidence="1" type="ORF">J3U87_30265</name>
</gene>
<dbReference type="Proteomes" id="UP000663929">
    <property type="component" value="Chromosome"/>
</dbReference>
<dbReference type="EMBL" id="CP071793">
    <property type="protein sequence ID" value="QTD49888.1"/>
    <property type="molecule type" value="Genomic_DNA"/>
</dbReference>
<protein>
    <submittedName>
        <fullName evidence="1">Uncharacterized protein</fullName>
    </submittedName>
</protein>
<dbReference type="RefSeq" id="WP_237379520.1">
    <property type="nucleotide sequence ID" value="NZ_CP071793.1"/>
</dbReference>
<dbReference type="Gene3D" id="2.40.160.50">
    <property type="entry name" value="membrane protein fhac: a member of the omp85/tpsb transporter family"/>
    <property type="match status" value="1"/>
</dbReference>
<reference evidence="1" key="1">
    <citation type="submission" date="2021-03" db="EMBL/GenBank/DDBJ databases">
        <title>Acanthopleuribacteraceae sp. M133.</title>
        <authorList>
            <person name="Wang G."/>
        </authorList>
    </citation>
    <scope>NUCLEOTIDE SEQUENCE</scope>
    <source>
        <strain evidence="1">M133</strain>
    </source>
</reference>
<dbReference type="AlphaFoldDB" id="A0A8A4TLX9"/>
<dbReference type="KEGG" id="scor:J3U87_30265"/>